<dbReference type="InterPro" id="IPR050206">
    <property type="entry name" value="FtsK/SpoIIIE/SftA"/>
</dbReference>
<dbReference type="RefSeq" id="WP_210231382.1">
    <property type="nucleotide sequence ID" value="NZ_CP076022.1"/>
</dbReference>
<feature type="binding site" evidence="4">
    <location>
        <begin position="1014"/>
        <end position="1021"/>
    </location>
    <ligand>
        <name>ATP</name>
        <dbReference type="ChEBI" id="CHEBI:30616"/>
    </ligand>
</feature>
<sequence>MRLLIDLDERRFECDVSHAAPATTLTDLVETAGGPRLAPDETVFVDQAEVRGSTPVSELVLLEGTRISRSPWQTPLRVRGWSVTLAGGERAGSVIEVPQGREMLIGRSPHADLTLPAESASWDHCRLRREEDGLRVLDGGSTNGTLVNGEKVGEEGVLISDTATITAGGTVLLVRPSLDEIPAPAPGTLHNLTPAATAPFNRPPRPGTAPPGDSLIPPSPKDVPPASKFSYITVLAPLVMAGAMVAVLGDMRFAMFALLSPVMAVGMWFEQKRRYTRGLKDEEARFSAAIEEFEQQIRAAAEAETARRHRMIPDPATVVRRPALPATSLWQRRADADDFLALHAGTGDVPWKPEVDRAGSSRLDEKVKESLASARLLAAPVLVDLTDAGVVGMVGPREGALALARSLLAQAAVHVGPADLTIGVFCDAGRAEEWEWASWLPHTRQAGSSTGQRWMSAHRETSLAMLRTLKDTVQELPTPAMLVVLDSEVLTEGRDAPARALLGMGRSIPGVHINPQQRPSRVAAIVIATSEEQLPASCTTIIRVGTDAAATVEQPEDLTRVEDVILAGLDQEEALRCAMRLAHFDDPELSVPGASLPSLVRLPSLLGYERPDPATVRRLWQANTGVSTPIGTGENGDLTLDLVKDGPHGLVGGTTGSGKSEFLRSLVAGLAARNDPTRLNFILVDFKGGAAFKACERLPHTIGTISNLDEQLADRAIVALEAEMERRQRVFAQAGEGIDNLNAYLATNPAEPMPRLLLVIDEFAMLAKDFPDVLKALVSVGAVGRTLGVHMILATQRPAGVVSEDILANTNLRVALRVQSREDSSNVIGVPAASAIGRAQMGRAYVKLGQDDITPVQTALVTGRAQLGSGPAVDVREIRQFGVPVPAPAMPRSAATDENDLDLLIEAIVEANTEAGHAPPRQVWPEALGERVELDGFLAVPDDAGLAAVVGSAAAEALDAPTLAAQTLEEARSLPTVGGVRGDSVLVTLMDEPELQRQSAAGWDMSVGNLMLMGVAGSGTTTALTSIALALAKDTDPADLDLMVLDMGSRGLEALEGLPHTVAYVGTGAGAKEQQARFLRHLHTVLESRRADPGNHRRTVVLLDGLASLRDEFQDFEGQQLLDLLYRAYADGPALGLSFAVSTTRAKAIPTAMNEVTLQRWLFRLADTYDYSSLGVRGKQIPAELPGRCVDPRTKLQMHVATPAVGVEAAVEQVRQSWAHAPAKTSAIRRLPTDVTLAELGVEPRLAAEPWLVPVGMREADFAPAFLEIYEGEHVLVAGPARSGKSTLLLALATALRGAASAQGPAQVWGICDRRSPLASADLDRVAVGADEVPAMLASLRLERGPVFLLVDDAERMDDADQSLAGVVSSGQPGLCVIAAGRAADLRSLYSHWTKTLRKSRLGVLLQPDVDYDGDLLGATLPRKAPVAITTGRGYIGVGGQMSLIQSISAVES</sequence>
<dbReference type="GO" id="GO:0003677">
    <property type="term" value="F:DNA binding"/>
    <property type="evidence" value="ECO:0007669"/>
    <property type="project" value="InterPro"/>
</dbReference>
<evidence type="ECO:0000313" key="9">
    <source>
        <dbReference type="Proteomes" id="UP000676885"/>
    </source>
</evidence>
<dbReference type="PANTHER" id="PTHR22683">
    <property type="entry name" value="SPORULATION PROTEIN RELATED"/>
    <property type="match status" value="1"/>
</dbReference>
<dbReference type="InterPro" id="IPR027417">
    <property type="entry name" value="P-loop_NTPase"/>
</dbReference>
<dbReference type="SUPFAM" id="SSF49879">
    <property type="entry name" value="SMAD/FHA domain"/>
    <property type="match status" value="1"/>
</dbReference>
<keyword evidence="2 4" id="KW-0547">Nucleotide-binding</keyword>
<dbReference type="Proteomes" id="UP000676885">
    <property type="component" value="Chromosome"/>
</dbReference>
<evidence type="ECO:0000259" key="7">
    <source>
        <dbReference type="PROSITE" id="PS50901"/>
    </source>
</evidence>
<dbReference type="GO" id="GO:0005524">
    <property type="term" value="F:ATP binding"/>
    <property type="evidence" value="ECO:0007669"/>
    <property type="project" value="UniProtKB-UniRule"/>
</dbReference>
<accession>A0A975M5P4</accession>
<evidence type="ECO:0000259" key="6">
    <source>
        <dbReference type="PROSITE" id="PS50006"/>
    </source>
</evidence>
<feature type="domain" description="FtsK" evidence="7">
    <location>
        <begin position="998"/>
        <end position="1172"/>
    </location>
</feature>
<evidence type="ECO:0000256" key="5">
    <source>
        <dbReference type="SAM" id="MobiDB-lite"/>
    </source>
</evidence>
<gene>
    <name evidence="8" type="ORF">KKR91_01860</name>
</gene>
<dbReference type="InterPro" id="IPR003593">
    <property type="entry name" value="AAA+_ATPase"/>
</dbReference>
<dbReference type="SMART" id="SM00382">
    <property type="entry name" value="AAA"/>
    <property type="match status" value="3"/>
</dbReference>
<dbReference type="InterPro" id="IPR008984">
    <property type="entry name" value="SMAD_FHA_dom_sf"/>
</dbReference>
<dbReference type="Pfam" id="PF01580">
    <property type="entry name" value="FtsK_SpoIIIE"/>
    <property type="match status" value="2"/>
</dbReference>
<protein>
    <submittedName>
        <fullName evidence="8">FHA domain-containing protein</fullName>
    </submittedName>
</protein>
<name>A0A975M5P4_9MICC</name>
<dbReference type="Gene3D" id="2.60.200.20">
    <property type="match status" value="1"/>
</dbReference>
<dbReference type="CDD" id="cd00060">
    <property type="entry name" value="FHA"/>
    <property type="match status" value="1"/>
</dbReference>
<dbReference type="KEGG" id="ajg:KKR91_01860"/>
<dbReference type="SUPFAM" id="SSF52540">
    <property type="entry name" value="P-loop containing nucleoside triphosphate hydrolases"/>
    <property type="match status" value="3"/>
</dbReference>
<feature type="region of interest" description="Disordered" evidence="5">
    <location>
        <begin position="185"/>
        <end position="221"/>
    </location>
</feature>
<keyword evidence="1" id="KW-0597">Phosphoprotein</keyword>
<proteinExistence type="predicted"/>
<feature type="domain" description="FHA" evidence="6">
    <location>
        <begin position="103"/>
        <end position="152"/>
    </location>
</feature>
<keyword evidence="3 4" id="KW-0067">ATP-binding</keyword>
<dbReference type="InterPro" id="IPR000253">
    <property type="entry name" value="FHA_dom"/>
</dbReference>
<dbReference type="EMBL" id="CP076022">
    <property type="protein sequence ID" value="QWC10426.1"/>
    <property type="molecule type" value="Genomic_DNA"/>
</dbReference>
<dbReference type="Pfam" id="PF00498">
    <property type="entry name" value="FHA"/>
    <property type="match status" value="1"/>
</dbReference>
<reference evidence="8 9" key="1">
    <citation type="submission" date="2021-05" db="EMBL/GenBank/DDBJ databases">
        <title>Novel species in genus Arthrobacter.</title>
        <authorList>
            <person name="Zhang G."/>
        </authorList>
    </citation>
    <scope>NUCLEOTIDE SEQUENCE [LARGE SCALE GENOMIC DNA]</scope>
    <source>
        <strain evidence="9">zg-ZUI227</strain>
    </source>
</reference>
<dbReference type="CDD" id="cd01127">
    <property type="entry name" value="TrwB_TraG_TraD_VirD4"/>
    <property type="match status" value="1"/>
</dbReference>
<dbReference type="SMART" id="SM00240">
    <property type="entry name" value="FHA"/>
    <property type="match status" value="1"/>
</dbReference>
<evidence type="ECO:0000256" key="3">
    <source>
        <dbReference type="ARBA" id="ARBA00022840"/>
    </source>
</evidence>
<organism evidence="8 9">
    <name type="scientific">Arthrobacter jiangjiafuii</name>
    <dbReference type="NCBI Taxonomy" id="2817475"/>
    <lineage>
        <taxon>Bacteria</taxon>
        <taxon>Bacillati</taxon>
        <taxon>Actinomycetota</taxon>
        <taxon>Actinomycetes</taxon>
        <taxon>Micrococcales</taxon>
        <taxon>Micrococcaceae</taxon>
        <taxon>Arthrobacter</taxon>
    </lineage>
</organism>
<evidence type="ECO:0000256" key="2">
    <source>
        <dbReference type="ARBA" id="ARBA00022741"/>
    </source>
</evidence>
<dbReference type="InterPro" id="IPR002543">
    <property type="entry name" value="FtsK_dom"/>
</dbReference>
<evidence type="ECO:0000313" key="8">
    <source>
        <dbReference type="EMBL" id="QWC10426.1"/>
    </source>
</evidence>
<keyword evidence="9" id="KW-1185">Reference proteome</keyword>
<feature type="domain" description="FtsK" evidence="7">
    <location>
        <begin position="635"/>
        <end position="825"/>
    </location>
</feature>
<evidence type="ECO:0000256" key="4">
    <source>
        <dbReference type="PROSITE-ProRule" id="PRU00289"/>
    </source>
</evidence>
<evidence type="ECO:0000256" key="1">
    <source>
        <dbReference type="ARBA" id="ARBA00022553"/>
    </source>
</evidence>
<feature type="binding site" evidence="4">
    <location>
        <begin position="653"/>
        <end position="660"/>
    </location>
    <ligand>
        <name>ATP</name>
        <dbReference type="ChEBI" id="CHEBI:30616"/>
    </ligand>
</feature>
<dbReference type="Gene3D" id="3.40.50.300">
    <property type="entry name" value="P-loop containing nucleotide triphosphate hydrolases"/>
    <property type="match status" value="4"/>
</dbReference>
<dbReference type="PROSITE" id="PS50901">
    <property type="entry name" value="FTSK"/>
    <property type="match status" value="2"/>
</dbReference>
<dbReference type="PROSITE" id="PS50006">
    <property type="entry name" value="FHA_DOMAIN"/>
    <property type="match status" value="1"/>
</dbReference>
<dbReference type="PANTHER" id="PTHR22683:SF1">
    <property type="entry name" value="TYPE VII SECRETION SYSTEM PROTEIN ESSC"/>
    <property type="match status" value="1"/>
</dbReference>